<evidence type="ECO:0000313" key="2">
    <source>
        <dbReference type="Proteomes" id="UP000032522"/>
    </source>
</evidence>
<comment type="caution">
    <text evidence="1">The sequence shown here is derived from an EMBL/GenBank/DDBJ whole genome shotgun (WGS) entry which is preliminary data.</text>
</comment>
<dbReference type="EMBL" id="JYBP01000003">
    <property type="protein sequence ID" value="KJE25996.1"/>
    <property type="molecule type" value="Genomic_DNA"/>
</dbReference>
<reference evidence="1 2" key="1">
    <citation type="submission" date="2015-01" db="EMBL/GenBank/DDBJ databases">
        <authorList>
            <person name="Filippidou S."/>
            <person name="Jeanneret N."/>
            <person name="Russel-Delif L."/>
            <person name="Junier T."/>
            <person name="Wunderlin T."/>
            <person name="Molina V."/>
            <person name="Johnson S.L."/>
            <person name="Davenport K.W."/>
            <person name="Chain P.S."/>
            <person name="Dorador C."/>
            <person name="Junier P."/>
        </authorList>
    </citation>
    <scope>NUCLEOTIDE SEQUENCE [LARGE SCALE GENOMIC DNA]</scope>
    <source>
        <strain evidence="1 2">Et7/4</strain>
    </source>
</reference>
<protein>
    <submittedName>
        <fullName evidence="1">Uncharacterized protein</fullName>
    </submittedName>
</protein>
<dbReference type="AlphaFoldDB" id="A0A0D8BPE5"/>
<accession>A0A0D8BPE5</accession>
<evidence type="ECO:0000313" key="1">
    <source>
        <dbReference type="EMBL" id="KJE25996.1"/>
    </source>
</evidence>
<proteinExistence type="predicted"/>
<dbReference type="PATRIC" id="fig|1462.6.peg.3172"/>
<gene>
    <name evidence="1" type="ORF">LG52_2875</name>
</gene>
<organism evidence="1 2">
    <name type="scientific">Geobacillus kaustophilus</name>
    <dbReference type="NCBI Taxonomy" id="1462"/>
    <lineage>
        <taxon>Bacteria</taxon>
        <taxon>Bacillati</taxon>
        <taxon>Bacillota</taxon>
        <taxon>Bacilli</taxon>
        <taxon>Bacillales</taxon>
        <taxon>Anoxybacillaceae</taxon>
        <taxon>Geobacillus</taxon>
        <taxon>Geobacillus thermoleovorans group</taxon>
    </lineage>
</organism>
<name>A0A0D8BPE5_GEOKU</name>
<dbReference type="Proteomes" id="UP000032522">
    <property type="component" value="Unassembled WGS sequence"/>
</dbReference>
<sequence length="31" mass="3721">METSFDDKAKEALAALFEQFWIVRDKEPELY</sequence>